<feature type="region of interest" description="Disordered" evidence="11">
    <location>
        <begin position="1877"/>
        <end position="1902"/>
    </location>
</feature>
<dbReference type="PROSITE" id="PS51844">
    <property type="entry name" value="SH3_LIKE"/>
    <property type="match status" value="1"/>
</dbReference>
<dbReference type="Gene3D" id="1.20.120.720">
    <property type="entry name" value="Myosin VI head, motor domain, U50 subdomain"/>
    <property type="match status" value="1"/>
</dbReference>
<evidence type="ECO:0000256" key="11">
    <source>
        <dbReference type="SAM" id="MobiDB-lite"/>
    </source>
</evidence>
<feature type="region of interest" description="Disordered" evidence="11">
    <location>
        <begin position="1930"/>
        <end position="1967"/>
    </location>
</feature>
<feature type="coiled-coil region" evidence="10">
    <location>
        <begin position="1275"/>
        <end position="1426"/>
    </location>
</feature>
<dbReference type="Proteomes" id="UP000829354">
    <property type="component" value="Chromosome X"/>
</dbReference>
<dbReference type="InterPro" id="IPR027417">
    <property type="entry name" value="P-loop_NTPase"/>
</dbReference>
<sequence>MGDLQYLQVQRAAVADPATLAAWAQRKLCWVPDQNEGFLFGSIKKESNDEFLVELCDSGRQVTISRDDVQKANPPKFDKIEDMSELTYLNEASVLNNLKERYYSSLIYTYSGLFCVVINPYKKLPIYSEDLIEEFKGKKRHEMPPHIFAIADTAYRSMLQEREDQSILCTGESGAGKTENTKKVIQYLAHVAGATRNKGMSAAVAQNIVQKPDTRNPIGELENQLLQANPILEAFGNSKTVKNDNSSRFGKFIRINFDMSGYISGANIEFYLLEKSRVLRQSPDERSFHIFYQILRGCSAKEKSEYLLETVDNYRFLVNHGITLPNVDDVQEFHSTLNSMKIMGFADEEISSILRVVSAILLLGNLEFTQEKKSDQAMLQDDRVIQKVCHLLGLPVIEIQKAFLRPRIKVGREFVNKAQNQEQAEFAVEAIAKACYERLFKWLVNRINKSLDRTHRQGASFIGILDIAGFEIFQTNSFEQFCINYTNEKLQQLFNNTMFILEQEEYQREGIEWDFIDFGLDLQPTIDLIEKPMGVLALLDEECLFPKANDKTFVEKLQKTHIKHPKFIPAELRNRTGDFAVVHYAGRVDYSADQWLMKNMDPLNENVVGLMQNSTDSFVAGIWKDAEFAGICAAEMNETAFGMRSRKGMFRTVSQLHKEQLTKLMTTLRNTSPHFVRCIIPNHEKKSGKINSNLVLDQLRCNGVLEGIRICRQGFPNRVPFQEFRHRYEILTPDVIPKNFIDGKESVRKMITALDIDSNLYRIGQSKVFFRTGVLAHLEEERDLKLTALIQNFQAQCRGFLSRRLYTRRQQQSSAIRIIQRNGLAYLKLRNWQWWRLFTKVKPLLQVTRTDDEIRAKDDELRATKERLLKMEHDFRENEKKLDQVIVERAVIQEQLQQESDNSAELEDIRSRLQTRNQELEYIVNDMRDRLSEEEQQNEKNNEERRKQMETVRDLEEQLEQEEQARQKLLLDKTNVDQRLRNLEERLVELQDAYDKLLKEKKLLEEKVEALTTQLLDHEERAKHGIKAKGRLENQLHELEQDLNRERQFKSEIEQQKRKLLAELEDSKDHLVEKMGKVEELNNQLIKRDEELQLQLTKYDEESAAVAVMQKQMRDMQTTIDELREDIETERNARNKAEMTRREVVAQLEKVKGDVLDKVDEATMLQDLMARKDEEVNATKRTIEQIQHAMEAKIEDQKQKFSHQIEGLHEQIEQHKKQRNQLEKQQNLADQERADMAQEIALLQASRAEIDKKRKIHEAHLMEIQANLSESDEHKRTLIDQLERSRDELDHLNRVREEEEHAFANMQRRLAAAEGTIQELNEQIQEETRLKIANINRARQLEDEKNALLDEKEEAEGLRAHLEKEIHAARQGAGDARRKAEEAVNQQLEELRKKNLRDVEHLQQQLEESEAVKERILQSKKKIQQEFEDVAMELDNVRASHRDSEKRQKKFETQMAEERAAVQKALLDRDSMSQELRDRETRVLSLMNEVDLMKEQLEESDRIRRSLQQELQDSISNKDDFGKNVHELEKAKRSLEAELADMRAQMEELEDNLQMAEDARLRLEVTNQALKSESDRAISNKDVEAEEKRRGLLKQIRDLENELENEKRGKSGAVSHRKKIENQIGELEQQLEVANRLKEEYNKQLKKNQQIIKEYQIECEEARQAKEDIAAQLREADRKFRAVEAEREQLREANEGLMQARKLLELENDELEELRAKGGGISSEEKRRLEAKISQLEEELEEEQSNCELAIDKQRKAQVQLEQVTTDLSMERTLNQKTDAEKQSLERTCRDYKAKITELESGAQSRARAQMAALEAKIQYLEDQLNAEGQEKTAANRAARRLEKRLNDITQQFEDEKRANEQAKELLEKSNLKNRNLRRQLDETEDEISRERTKHRNVQREADDLLDANEQLTRELMNLRGNNRRRADMRLRRGFDVPGSNDNLAREDENESNDFSVSGSEHGMSVN</sequence>
<dbReference type="Pfam" id="PF00063">
    <property type="entry name" value="Myosin_head"/>
    <property type="match status" value="1"/>
</dbReference>
<feature type="domain" description="Myosin N-terminal SH3-like" evidence="13">
    <location>
        <begin position="24"/>
        <end position="74"/>
    </location>
</feature>
<dbReference type="Gene3D" id="1.20.5.4820">
    <property type="match status" value="1"/>
</dbReference>
<dbReference type="PANTHER" id="PTHR13140">
    <property type="entry name" value="MYOSIN"/>
    <property type="match status" value="1"/>
</dbReference>
<feature type="coiled-coil region" evidence="10">
    <location>
        <begin position="1169"/>
        <end position="1239"/>
    </location>
</feature>
<dbReference type="InterPro" id="IPR036961">
    <property type="entry name" value="Kinesin_motor_dom_sf"/>
</dbReference>
<dbReference type="SUPFAM" id="SSF90257">
    <property type="entry name" value="Myosin rod fragments"/>
    <property type="match status" value="4"/>
</dbReference>
<evidence type="ECO:0000256" key="7">
    <source>
        <dbReference type="ARBA" id="ARBA00023175"/>
    </source>
</evidence>
<evidence type="ECO:0000256" key="6">
    <source>
        <dbReference type="ARBA" id="ARBA00023123"/>
    </source>
</evidence>
<dbReference type="GO" id="GO:0016459">
    <property type="term" value="C:myosin complex"/>
    <property type="evidence" value="ECO:0007669"/>
    <property type="project" value="UniProtKB-KW"/>
</dbReference>
<dbReference type="Gene3D" id="2.30.30.360">
    <property type="entry name" value="Myosin S1 fragment, N-terminal"/>
    <property type="match status" value="1"/>
</dbReference>
<dbReference type="Pfam" id="PF01576">
    <property type="entry name" value="Myosin_tail_1"/>
    <property type="match status" value="1"/>
</dbReference>
<feature type="binding site" evidence="9">
    <location>
        <begin position="171"/>
        <end position="178"/>
    </location>
    <ligand>
        <name>ATP</name>
        <dbReference type="ChEBI" id="CHEBI:30616"/>
    </ligand>
</feature>
<keyword evidence="8 9" id="KW-0009">Actin-binding</keyword>
<dbReference type="GO" id="GO:0045177">
    <property type="term" value="C:apical part of cell"/>
    <property type="evidence" value="ECO:0007669"/>
    <property type="project" value="UniProtKB-ARBA"/>
</dbReference>
<protein>
    <recommendedName>
        <fullName evidence="16">Protein CBR-NMY-1</fullName>
    </recommendedName>
</protein>
<evidence type="ECO:0000313" key="15">
    <source>
        <dbReference type="Proteomes" id="UP000829354"/>
    </source>
</evidence>
<dbReference type="Gene3D" id="3.40.850.10">
    <property type="entry name" value="Kinesin motor domain"/>
    <property type="match status" value="1"/>
</dbReference>
<dbReference type="GO" id="GO:0003774">
    <property type="term" value="F:cytoskeletal motor activity"/>
    <property type="evidence" value="ECO:0007669"/>
    <property type="project" value="UniProtKB-UniRule"/>
</dbReference>
<dbReference type="GO" id="GO:0005524">
    <property type="term" value="F:ATP binding"/>
    <property type="evidence" value="ECO:0007669"/>
    <property type="project" value="UniProtKB-UniRule"/>
</dbReference>
<dbReference type="Gene3D" id="1.20.5.340">
    <property type="match status" value="2"/>
</dbReference>
<dbReference type="PANTHER" id="PTHR13140:SF857">
    <property type="entry name" value="MYOSIN-11"/>
    <property type="match status" value="1"/>
</dbReference>
<dbReference type="EMBL" id="CP092625">
    <property type="protein sequence ID" value="UMM39868.1"/>
    <property type="molecule type" value="Genomic_DNA"/>
</dbReference>
<evidence type="ECO:0000259" key="12">
    <source>
        <dbReference type="PROSITE" id="PS51456"/>
    </source>
</evidence>
<keyword evidence="2 9" id="KW-0547">Nucleotide-binding</keyword>
<keyword evidence="5 10" id="KW-0175">Coiled coil</keyword>
<feature type="region of interest" description="Actin-binding" evidence="9">
    <location>
        <begin position="661"/>
        <end position="683"/>
    </location>
</feature>
<evidence type="ECO:0000256" key="3">
    <source>
        <dbReference type="ARBA" id="ARBA00022840"/>
    </source>
</evidence>
<dbReference type="Pfam" id="PF02736">
    <property type="entry name" value="Myosin_N"/>
    <property type="match status" value="1"/>
</dbReference>
<evidence type="ECO:0000256" key="4">
    <source>
        <dbReference type="ARBA" id="ARBA00022860"/>
    </source>
</evidence>
<dbReference type="SUPFAM" id="SSF52540">
    <property type="entry name" value="P-loop containing nucleoside triphosphate hydrolases"/>
    <property type="match status" value="1"/>
</dbReference>
<dbReference type="GO" id="GO:0051015">
    <property type="term" value="F:actin filament binding"/>
    <property type="evidence" value="ECO:0007669"/>
    <property type="project" value="InterPro"/>
</dbReference>
<dbReference type="InterPro" id="IPR004009">
    <property type="entry name" value="SH3_Myosin"/>
</dbReference>
<gene>
    <name evidence="14" type="ORF">L5515_016740</name>
</gene>
<keyword evidence="7 9" id="KW-0505">Motor protein</keyword>
<feature type="domain" description="Myosin motor" evidence="12">
    <location>
        <begin position="78"/>
        <end position="783"/>
    </location>
</feature>
<keyword evidence="6 9" id="KW-0518">Myosin</keyword>
<accession>A0AAE9F7K9</accession>
<dbReference type="PROSITE" id="PS50096">
    <property type="entry name" value="IQ"/>
    <property type="match status" value="1"/>
</dbReference>
<evidence type="ECO:0000256" key="2">
    <source>
        <dbReference type="ARBA" id="ARBA00022741"/>
    </source>
</evidence>
<dbReference type="Gene3D" id="1.20.58.530">
    <property type="match status" value="1"/>
</dbReference>
<dbReference type="FunFam" id="1.20.5.340:FF:000009">
    <property type="entry name" value="myosin-11 isoform X2"/>
    <property type="match status" value="1"/>
</dbReference>
<keyword evidence="15" id="KW-1185">Reference proteome</keyword>
<proteinExistence type="inferred from homology"/>
<reference evidence="14 15" key="1">
    <citation type="submission" date="2022-04" db="EMBL/GenBank/DDBJ databases">
        <title>Chromosome-level reference genomes for two strains of Caenorhabditis briggsae: an improved platform for comparative genomics.</title>
        <authorList>
            <person name="Stevens L."/>
            <person name="Andersen E."/>
        </authorList>
    </citation>
    <scope>NUCLEOTIDE SEQUENCE [LARGE SCALE GENOMIC DNA]</scope>
    <source>
        <strain evidence="14">VX34</strain>
        <tissue evidence="14">Whole-organism</tissue>
    </source>
</reference>
<dbReference type="GO" id="GO:0005516">
    <property type="term" value="F:calmodulin binding"/>
    <property type="evidence" value="ECO:0007669"/>
    <property type="project" value="UniProtKB-KW"/>
</dbReference>
<name>A0AAE9F7K9_CAEBR</name>
<dbReference type="FunFam" id="1.20.5.4820:FF:000002">
    <property type="entry name" value="Myosin heavy chain 10"/>
    <property type="match status" value="1"/>
</dbReference>
<dbReference type="CDD" id="cd01377">
    <property type="entry name" value="MYSc_class_II"/>
    <property type="match status" value="1"/>
</dbReference>
<evidence type="ECO:0000256" key="1">
    <source>
        <dbReference type="ARBA" id="ARBA00008314"/>
    </source>
</evidence>
<keyword evidence="4" id="KW-0112">Calmodulin-binding</keyword>
<feature type="compositionally biased region" description="Basic and acidic residues" evidence="11">
    <location>
        <begin position="1879"/>
        <end position="1891"/>
    </location>
</feature>
<evidence type="ECO:0000256" key="10">
    <source>
        <dbReference type="SAM" id="Coils"/>
    </source>
</evidence>
<dbReference type="SMART" id="SM00242">
    <property type="entry name" value="MYSc"/>
    <property type="match status" value="1"/>
</dbReference>
<keyword evidence="3 9" id="KW-0067">ATP-binding</keyword>
<dbReference type="Gene3D" id="1.10.10.820">
    <property type="match status" value="1"/>
</dbReference>
<dbReference type="FunFam" id="1.20.5.340:FF:000007">
    <property type="entry name" value="Myosin heavy chain, non-muscle"/>
    <property type="match status" value="1"/>
</dbReference>
<dbReference type="FunFam" id="3.40.850.10:FF:000101">
    <property type="entry name" value="Slow myosin heavy chain 2"/>
    <property type="match status" value="1"/>
</dbReference>
<dbReference type="GO" id="GO:0060972">
    <property type="term" value="P:left/right pattern formation"/>
    <property type="evidence" value="ECO:0007669"/>
    <property type="project" value="UniProtKB-ARBA"/>
</dbReference>
<dbReference type="FunFam" id="1.10.10.820:FF:000001">
    <property type="entry name" value="Myosin heavy chain"/>
    <property type="match status" value="1"/>
</dbReference>
<feature type="region of interest" description="Disordered" evidence="11">
    <location>
        <begin position="928"/>
        <end position="955"/>
    </location>
</feature>
<dbReference type="PROSITE" id="PS51456">
    <property type="entry name" value="MYOSIN_MOTOR"/>
    <property type="match status" value="1"/>
</dbReference>
<evidence type="ECO:0000259" key="13">
    <source>
        <dbReference type="PROSITE" id="PS51844"/>
    </source>
</evidence>
<dbReference type="FunFam" id="1.20.120.720:FF:000001">
    <property type="entry name" value="Myosin heavy chain, muscle"/>
    <property type="match status" value="1"/>
</dbReference>
<organism evidence="14 15">
    <name type="scientific">Caenorhabditis briggsae</name>
    <dbReference type="NCBI Taxonomy" id="6238"/>
    <lineage>
        <taxon>Eukaryota</taxon>
        <taxon>Metazoa</taxon>
        <taxon>Ecdysozoa</taxon>
        <taxon>Nematoda</taxon>
        <taxon>Chromadorea</taxon>
        <taxon>Rhabditida</taxon>
        <taxon>Rhabditina</taxon>
        <taxon>Rhabditomorpha</taxon>
        <taxon>Rhabditoidea</taxon>
        <taxon>Rhabditidae</taxon>
        <taxon>Peloderinae</taxon>
        <taxon>Caenorhabditis</taxon>
    </lineage>
</organism>
<dbReference type="FunFam" id="2.30.30.360:FF:000001">
    <property type="entry name" value="Myosin heavy chain"/>
    <property type="match status" value="1"/>
</dbReference>
<evidence type="ECO:0000256" key="9">
    <source>
        <dbReference type="PROSITE-ProRule" id="PRU00782"/>
    </source>
</evidence>
<dbReference type="PRINTS" id="PR00193">
    <property type="entry name" value="MYOSINHEAVY"/>
</dbReference>
<comment type="similarity">
    <text evidence="1 9">Belongs to the TRAFAC class myosin-kinesin ATPase superfamily. Myosin family.</text>
</comment>
<evidence type="ECO:0000313" key="14">
    <source>
        <dbReference type="EMBL" id="UMM39868.1"/>
    </source>
</evidence>
<dbReference type="InterPro" id="IPR002928">
    <property type="entry name" value="Myosin_tail"/>
</dbReference>
<evidence type="ECO:0000256" key="5">
    <source>
        <dbReference type="ARBA" id="ARBA00023054"/>
    </source>
</evidence>
<dbReference type="InterPro" id="IPR001609">
    <property type="entry name" value="Myosin_head_motor_dom-like"/>
</dbReference>
<dbReference type="FunFam" id="1.20.58.530:FF:000003">
    <property type="entry name" value="Myosin heavy chain 10"/>
    <property type="match status" value="1"/>
</dbReference>
<dbReference type="InterPro" id="IPR008989">
    <property type="entry name" value="Myosin_S1_N"/>
</dbReference>
<dbReference type="GO" id="GO:0030029">
    <property type="term" value="P:actin filament-based process"/>
    <property type="evidence" value="ECO:0007669"/>
    <property type="project" value="UniProtKB-ARBA"/>
</dbReference>
<evidence type="ECO:0000256" key="8">
    <source>
        <dbReference type="ARBA" id="ARBA00023203"/>
    </source>
</evidence>
<evidence type="ECO:0008006" key="16">
    <source>
        <dbReference type="Google" id="ProtNLM"/>
    </source>
</evidence>
<dbReference type="GO" id="GO:0005863">
    <property type="term" value="C:striated muscle myosin thick filament"/>
    <property type="evidence" value="ECO:0007669"/>
    <property type="project" value="UniProtKB-ARBA"/>
</dbReference>